<gene>
    <name evidence="1" type="ORF">A3F84_15200</name>
</gene>
<sequence length="188" mass="21985">MEHALGAYAPDGNRFLVVAPQREIKPWIQGLIFRHGPDLKGNLQIFPTLQSFRTPGMGDLLCYAVHHEAHLPMDQMRVRFYSAPLQVLTPHERDRRKLLTFEVSEFLGLLDAAEVFRTVLRPDEQKELFELLTLDNAGEAPFYWGRFVGRLERRAKDMLTGWNIRAWPRNRIQLLCKLVYYVDLPQLR</sequence>
<evidence type="ECO:0000313" key="2">
    <source>
        <dbReference type="Proteomes" id="UP000178606"/>
    </source>
</evidence>
<dbReference type="EMBL" id="MFKF01000165">
    <property type="protein sequence ID" value="OGG51867.1"/>
    <property type="molecule type" value="Genomic_DNA"/>
</dbReference>
<comment type="caution">
    <text evidence="1">The sequence shown here is derived from an EMBL/GenBank/DDBJ whole genome shotgun (WGS) entry which is preliminary data.</text>
</comment>
<dbReference type="Proteomes" id="UP000178606">
    <property type="component" value="Unassembled WGS sequence"/>
</dbReference>
<evidence type="ECO:0000313" key="1">
    <source>
        <dbReference type="EMBL" id="OGG51867.1"/>
    </source>
</evidence>
<organism evidence="1 2">
    <name type="scientific">Handelsmanbacteria sp. (strain RIFCSPLOWO2_12_FULL_64_10)</name>
    <dbReference type="NCBI Taxonomy" id="1817868"/>
    <lineage>
        <taxon>Bacteria</taxon>
        <taxon>Candidatus Handelsmaniibacteriota</taxon>
    </lineage>
</organism>
<proteinExistence type="predicted"/>
<protein>
    <submittedName>
        <fullName evidence="1">Uncharacterized protein</fullName>
    </submittedName>
</protein>
<dbReference type="AlphaFoldDB" id="A0A1F6CRX6"/>
<name>A0A1F6CRX6_HANXR</name>
<reference evidence="1 2" key="1">
    <citation type="journal article" date="2016" name="Nat. Commun.">
        <title>Thousands of microbial genomes shed light on interconnected biogeochemical processes in an aquifer system.</title>
        <authorList>
            <person name="Anantharaman K."/>
            <person name="Brown C.T."/>
            <person name="Hug L.A."/>
            <person name="Sharon I."/>
            <person name="Castelle C.J."/>
            <person name="Probst A.J."/>
            <person name="Thomas B.C."/>
            <person name="Singh A."/>
            <person name="Wilkins M.J."/>
            <person name="Karaoz U."/>
            <person name="Brodie E.L."/>
            <person name="Williams K.H."/>
            <person name="Hubbard S.S."/>
            <person name="Banfield J.F."/>
        </authorList>
    </citation>
    <scope>NUCLEOTIDE SEQUENCE [LARGE SCALE GENOMIC DNA]</scope>
    <source>
        <strain evidence="2">RIFCSPLOWO2_12_FULL_64_10</strain>
    </source>
</reference>
<accession>A0A1F6CRX6</accession>